<evidence type="ECO:0000259" key="9">
    <source>
        <dbReference type="PROSITE" id="PS50157"/>
    </source>
</evidence>
<organism evidence="10">
    <name type="scientific">Lepeophtheirus salmonis</name>
    <name type="common">Salmon louse</name>
    <name type="synonym">Caligus salmonis</name>
    <dbReference type="NCBI Taxonomy" id="72036"/>
    <lineage>
        <taxon>Eukaryota</taxon>
        <taxon>Metazoa</taxon>
        <taxon>Ecdysozoa</taxon>
        <taxon>Arthropoda</taxon>
        <taxon>Crustacea</taxon>
        <taxon>Multicrustacea</taxon>
        <taxon>Hexanauplia</taxon>
        <taxon>Copepoda</taxon>
        <taxon>Siphonostomatoida</taxon>
        <taxon>Caligidae</taxon>
        <taxon>Lepeophtheirus</taxon>
    </lineage>
</organism>
<dbReference type="SUPFAM" id="SSF54695">
    <property type="entry name" value="POZ domain"/>
    <property type="match status" value="1"/>
</dbReference>
<evidence type="ECO:0000256" key="7">
    <source>
        <dbReference type="PROSITE-ProRule" id="PRU00042"/>
    </source>
</evidence>
<keyword evidence="4 7" id="KW-0863">Zinc-finger</keyword>
<dbReference type="Gene3D" id="3.30.710.10">
    <property type="entry name" value="Potassium Channel Kv1.1, Chain A"/>
    <property type="match status" value="1"/>
</dbReference>
<dbReference type="InterPro" id="IPR013087">
    <property type="entry name" value="Znf_C2H2_type"/>
</dbReference>
<dbReference type="PANTHER" id="PTHR24376:SF235">
    <property type="entry name" value="C2H2-TYPE DOMAIN-CONTAINING PROTEIN"/>
    <property type="match status" value="1"/>
</dbReference>
<dbReference type="Pfam" id="PF00096">
    <property type="entry name" value="zf-C2H2"/>
    <property type="match status" value="3"/>
</dbReference>
<protein>
    <submittedName>
        <fullName evidence="10">Uncharacterized protein</fullName>
    </submittedName>
</protein>
<feature type="domain" description="C2H2-type" evidence="9">
    <location>
        <begin position="355"/>
        <end position="384"/>
    </location>
</feature>
<dbReference type="Gene3D" id="3.30.160.60">
    <property type="entry name" value="Classic Zinc Finger"/>
    <property type="match status" value="5"/>
</dbReference>
<dbReference type="InterPro" id="IPR036236">
    <property type="entry name" value="Znf_C2H2_sf"/>
</dbReference>
<feature type="domain" description="C2H2-type" evidence="9">
    <location>
        <begin position="425"/>
        <end position="453"/>
    </location>
</feature>
<name>A0A0K2UEJ6_LEPSM</name>
<feature type="domain" description="C2H2-type" evidence="9">
    <location>
        <begin position="256"/>
        <end position="280"/>
    </location>
</feature>
<evidence type="ECO:0000259" key="8">
    <source>
        <dbReference type="PROSITE" id="PS50097"/>
    </source>
</evidence>
<feature type="domain" description="C2H2-type" evidence="9">
    <location>
        <begin position="177"/>
        <end position="205"/>
    </location>
</feature>
<evidence type="ECO:0000256" key="3">
    <source>
        <dbReference type="ARBA" id="ARBA00022737"/>
    </source>
</evidence>
<dbReference type="InterPro" id="IPR000210">
    <property type="entry name" value="BTB/POZ_dom"/>
</dbReference>
<dbReference type="GO" id="GO:0001228">
    <property type="term" value="F:DNA-binding transcription activator activity, RNA polymerase II-specific"/>
    <property type="evidence" value="ECO:0007669"/>
    <property type="project" value="TreeGrafter"/>
</dbReference>
<reference evidence="10" key="1">
    <citation type="submission" date="2014-05" db="EMBL/GenBank/DDBJ databases">
        <authorList>
            <person name="Chronopoulou M."/>
        </authorList>
    </citation>
    <scope>NUCLEOTIDE SEQUENCE</scope>
    <source>
        <tissue evidence="10">Whole organism</tissue>
    </source>
</reference>
<dbReference type="PROSITE" id="PS00028">
    <property type="entry name" value="ZINC_FINGER_C2H2_1"/>
    <property type="match status" value="5"/>
</dbReference>
<dbReference type="GO" id="GO:0000978">
    <property type="term" value="F:RNA polymerase II cis-regulatory region sequence-specific DNA binding"/>
    <property type="evidence" value="ECO:0007669"/>
    <property type="project" value="TreeGrafter"/>
</dbReference>
<dbReference type="OrthoDB" id="6348470at2759"/>
<evidence type="ECO:0000256" key="6">
    <source>
        <dbReference type="ARBA" id="ARBA00023242"/>
    </source>
</evidence>
<proteinExistence type="predicted"/>
<dbReference type="GO" id="GO:0008270">
    <property type="term" value="F:zinc ion binding"/>
    <property type="evidence" value="ECO:0007669"/>
    <property type="project" value="UniProtKB-KW"/>
</dbReference>
<dbReference type="EMBL" id="HACA01019114">
    <property type="protein sequence ID" value="CDW36475.1"/>
    <property type="molecule type" value="Transcribed_RNA"/>
</dbReference>
<feature type="domain" description="BTB" evidence="8">
    <location>
        <begin position="25"/>
        <end position="93"/>
    </location>
</feature>
<keyword evidence="6" id="KW-0539">Nucleus</keyword>
<comment type="subcellular location">
    <subcellularLocation>
        <location evidence="1">Nucleus</location>
    </subcellularLocation>
</comment>
<dbReference type="GO" id="GO:0005634">
    <property type="term" value="C:nucleus"/>
    <property type="evidence" value="ECO:0007669"/>
    <property type="project" value="UniProtKB-SubCell"/>
</dbReference>
<dbReference type="AlphaFoldDB" id="A0A0K2UEJ6"/>
<evidence type="ECO:0000256" key="4">
    <source>
        <dbReference type="ARBA" id="ARBA00022771"/>
    </source>
</evidence>
<dbReference type="PROSITE" id="PS50157">
    <property type="entry name" value="ZINC_FINGER_C2H2_2"/>
    <property type="match status" value="6"/>
</dbReference>
<dbReference type="SMART" id="SM00355">
    <property type="entry name" value="ZnF_C2H2"/>
    <property type="match status" value="9"/>
</dbReference>
<feature type="domain" description="C2H2-type" evidence="9">
    <location>
        <begin position="454"/>
        <end position="482"/>
    </location>
</feature>
<keyword evidence="2" id="KW-0479">Metal-binding</keyword>
<sequence>MPQNENWRSWILSEIKGSFESGFASDVIIKSREDHLIYSHRILLGSYSTFLRHVFLETPKEDDFAILLTPDISYSRIKSFLYTLYDENVPKSADHEVAALLGIDNWPFFQNEDIKLNEKTDLIPEIFITPHKDSLIDFDPNLFPEDVNEFIKRRVLDQSCPICKLDFIFHNQDGKGLFCCECGKEFECHKQLQEHAEKVHLKSYRNWTCLLCNKTMGEHRNKDERRCVYRCCTCTRSKFKFIALKSHLSSHLLKNFKCSSCKKCFYKSEGLRNHVADAHSIQLSCSYTGCTFNTNYKQTLTTHVKELHEGIKRSHNHPSGKEVANCPHCFKTFKKRYLDQTHRRVCLNNKSRIEFKCESCGKSGFVNKTTLNNHIRTVHQGDTPYECVLCPKNNRPTYATSMALLAHTSRKHRKASVKNNSSRLYPCNLCGKLLSSTSNLKSHKNTIHRKERNFACTYCAKCFSSKSNLQIHEGALHTGILPYKCKDCSESFTRKSSLENHISTVHGKFSPIDSDGRNSTNLQNKGNDNCTDVTDFFRISTD</sequence>
<dbReference type="PANTHER" id="PTHR24376">
    <property type="entry name" value="ZINC FINGER PROTEIN"/>
    <property type="match status" value="1"/>
</dbReference>
<dbReference type="SUPFAM" id="SSF57667">
    <property type="entry name" value="beta-beta-alpha zinc fingers"/>
    <property type="match status" value="3"/>
</dbReference>
<evidence type="ECO:0000256" key="2">
    <source>
        <dbReference type="ARBA" id="ARBA00022723"/>
    </source>
</evidence>
<keyword evidence="5" id="KW-0862">Zinc</keyword>
<dbReference type="FunFam" id="3.30.160.60:FF:000100">
    <property type="entry name" value="Zinc finger 45-like"/>
    <property type="match status" value="1"/>
</dbReference>
<keyword evidence="3" id="KW-0677">Repeat</keyword>
<evidence type="ECO:0000313" key="10">
    <source>
        <dbReference type="EMBL" id="CDW36475.1"/>
    </source>
</evidence>
<feature type="domain" description="C2H2-type" evidence="9">
    <location>
        <begin position="483"/>
        <end position="511"/>
    </location>
</feature>
<evidence type="ECO:0000256" key="5">
    <source>
        <dbReference type="ARBA" id="ARBA00022833"/>
    </source>
</evidence>
<dbReference type="Pfam" id="PF00651">
    <property type="entry name" value="BTB"/>
    <property type="match status" value="1"/>
</dbReference>
<evidence type="ECO:0000256" key="1">
    <source>
        <dbReference type="ARBA" id="ARBA00004123"/>
    </source>
</evidence>
<accession>A0A0K2UEJ6</accession>
<dbReference type="InterPro" id="IPR011333">
    <property type="entry name" value="SKP1/BTB/POZ_sf"/>
</dbReference>
<dbReference type="PROSITE" id="PS50097">
    <property type="entry name" value="BTB"/>
    <property type="match status" value="1"/>
</dbReference>